<dbReference type="InterPro" id="IPR004358">
    <property type="entry name" value="Sig_transdc_His_kin-like_C"/>
</dbReference>
<organism evidence="11 12">
    <name type="scientific">Pseudarcicella hirudinis</name>
    <dbReference type="NCBI Taxonomy" id="1079859"/>
    <lineage>
        <taxon>Bacteria</taxon>
        <taxon>Pseudomonadati</taxon>
        <taxon>Bacteroidota</taxon>
        <taxon>Cytophagia</taxon>
        <taxon>Cytophagales</taxon>
        <taxon>Flectobacillaceae</taxon>
        <taxon>Pseudarcicella</taxon>
    </lineage>
</organism>
<dbReference type="InterPro" id="IPR052162">
    <property type="entry name" value="Sensor_kinase/Photoreceptor"/>
</dbReference>
<keyword evidence="3 6" id="KW-0597">Phosphoprotein</keyword>
<dbReference type="RefSeq" id="WP_092013496.1">
    <property type="nucleotide sequence ID" value="NZ_FOXH01000002.1"/>
</dbReference>
<dbReference type="Pfam" id="PF00072">
    <property type="entry name" value="Response_reg"/>
    <property type="match status" value="1"/>
</dbReference>
<keyword evidence="4" id="KW-0808">Transferase</keyword>
<dbReference type="Proteomes" id="UP000199306">
    <property type="component" value="Unassembled WGS sequence"/>
</dbReference>
<dbReference type="STRING" id="1079859.SAMN04515674_102521"/>
<feature type="domain" description="PAS" evidence="9">
    <location>
        <begin position="520"/>
        <end position="591"/>
    </location>
</feature>
<evidence type="ECO:0000256" key="6">
    <source>
        <dbReference type="PROSITE-ProRule" id="PRU00169"/>
    </source>
</evidence>
<dbReference type="PANTHER" id="PTHR43304">
    <property type="entry name" value="PHYTOCHROME-LIKE PROTEIN CPH1"/>
    <property type="match status" value="1"/>
</dbReference>
<evidence type="ECO:0000256" key="5">
    <source>
        <dbReference type="ARBA" id="ARBA00022777"/>
    </source>
</evidence>
<proteinExistence type="predicted"/>
<dbReference type="CDD" id="cd00130">
    <property type="entry name" value="PAS"/>
    <property type="match status" value="5"/>
</dbReference>
<sequence>MIDFNTKLKILVVEDNPGDLLLLEELLFETNISIQEIKNVTLISEAKNILNSYDFDLIFLDLSLADSSGLDSFKDLYSITEKVPIIVLTGLKDSSIAISAIVNGAQDFLVKGEFDAKLLAKTMQYSIERKKNLENLRESNARYDLVVEATHEAVWDWNFAQDDLLWVGKGFNKIFGYEYANTVIPFQFWEECLHPEDKVRVIEKLQTSILNLSNHSWEDEYRFRDINGNYLYVLDRGYTLFDSENNPVRMIGAMQNITAKKLAEEELKKLSLIAKETVNAVIIASKKGEIQWVNEAFTKLSQFTVKESIGSFVQEMIFSEDTDKETISYLLEKVEKDLSFECVLLTRAKDGQNFWMKVLGQPIVDEKGKVLRYFAIGTDITRQKEAEETIINNERRYRALIEKSADGIFLVNKDGQIYDISSTGKEILGYEKDQDSTSKVGIEWIHPDDIEEIKNVIKEVASQIKAVRHTECRYRMPDGSYKWIEVTFNNLTHEPFIQAIVGNFRDITTRKKAEELQKKSEENYRQIFYNNPYPMWVFDQETRAFLDVNAAAIDKYGFSREEFLSMTILDIRPEEEIPKLLEVLDVHYQSGGARKEVMKHRDKSGKIILMEVTTYLIDFNGRKAMQTQVNDVTEIVKIQNEREIILNAIDKLRMSENLIDGLTAMLLCAREYIGWEYGEIWISDYTNEYFTLAACDYLQGEPGFQEMADRAPKVKQQTNKSIFDTKEKQEQAYWVEDINKDPLFQRGDITAKLGLYSAFSVPIRYQGKPISRIAFFSRKILKKDPSTINFIENICMQLAAEIEKKNTERVLNLFFKQSNDLLGLATFDGVFRRINNAFVEVLGYTEEQITSQHFINFVHPNDVTKTMEKMDELTQGKLISYFENRFITGNGDIKWFSWSCTPTVYENIFFASGRDITRQKKEEEQLRLWEFVITNSNDAVMITDASLFLSQEPEILYVNEAFTEITGYLPEDVIGKSPLILGGIHSDQNELNTLIETLQNRKNYEIEVLGHKKNGEELWSDFTFVPISDNTGILTHLIYIQRDITARKKNEAEKELLIKELTQNNTDLKQFSFITSHNLRSPLSNLMGIVDLIDTDSLENSTNALLFEKFKESTFQLNETINDLLSVLIIKDKVNIVKGFIGFENEFQKALASVSFMMKQANASLQIDFSEAPVVEFNRAYLESIILNLLTNSIKYRSPDRNLALKIKTTNERDFIKLYFSDNGIGMDMERYKDRIFGLYQRFHDLPDSKGLGLYIVHSQVNALGGHIAVESEVGVGTTFIISFKKFLKSKRH</sequence>
<keyword evidence="12" id="KW-1185">Reference proteome</keyword>
<dbReference type="PRINTS" id="PR00344">
    <property type="entry name" value="BCTRLSENSOR"/>
</dbReference>
<dbReference type="Pfam" id="PF13426">
    <property type="entry name" value="PAS_9"/>
    <property type="match status" value="2"/>
</dbReference>
<keyword evidence="5" id="KW-0418">Kinase</keyword>
<dbReference type="PROSITE" id="PS50112">
    <property type="entry name" value="PAS"/>
    <property type="match status" value="5"/>
</dbReference>
<dbReference type="InterPro" id="IPR035965">
    <property type="entry name" value="PAS-like_dom_sf"/>
</dbReference>
<dbReference type="SUPFAM" id="SSF52172">
    <property type="entry name" value="CheY-like"/>
    <property type="match status" value="1"/>
</dbReference>
<feature type="modified residue" description="4-aspartylphosphate" evidence="6">
    <location>
        <position position="61"/>
    </location>
</feature>
<dbReference type="InterPro" id="IPR001789">
    <property type="entry name" value="Sig_transdc_resp-reg_receiver"/>
</dbReference>
<evidence type="ECO:0000259" key="10">
    <source>
        <dbReference type="PROSITE" id="PS50113"/>
    </source>
</evidence>
<dbReference type="EMBL" id="FOXH01000002">
    <property type="protein sequence ID" value="SFP34543.1"/>
    <property type="molecule type" value="Genomic_DNA"/>
</dbReference>
<dbReference type="InterPro" id="IPR000014">
    <property type="entry name" value="PAS"/>
</dbReference>
<evidence type="ECO:0000259" key="8">
    <source>
        <dbReference type="PROSITE" id="PS50110"/>
    </source>
</evidence>
<evidence type="ECO:0000259" key="9">
    <source>
        <dbReference type="PROSITE" id="PS50112"/>
    </source>
</evidence>
<dbReference type="InterPro" id="IPR000700">
    <property type="entry name" value="PAS-assoc_C"/>
</dbReference>
<dbReference type="InterPro" id="IPR029016">
    <property type="entry name" value="GAF-like_dom_sf"/>
</dbReference>
<dbReference type="PROSITE" id="PS50110">
    <property type="entry name" value="RESPONSE_REGULATORY"/>
    <property type="match status" value="1"/>
</dbReference>
<dbReference type="SMART" id="SM00086">
    <property type="entry name" value="PAC"/>
    <property type="match status" value="5"/>
</dbReference>
<dbReference type="PROSITE" id="PS50113">
    <property type="entry name" value="PAC"/>
    <property type="match status" value="4"/>
</dbReference>
<protein>
    <recommendedName>
        <fullName evidence="2">histidine kinase</fullName>
        <ecNumber evidence="2">2.7.13.3</ecNumber>
    </recommendedName>
</protein>
<evidence type="ECO:0000256" key="2">
    <source>
        <dbReference type="ARBA" id="ARBA00012438"/>
    </source>
</evidence>
<dbReference type="Pfam" id="PF08447">
    <property type="entry name" value="PAS_3"/>
    <property type="match status" value="2"/>
</dbReference>
<dbReference type="InterPro" id="IPR013767">
    <property type="entry name" value="PAS_fold"/>
</dbReference>
<evidence type="ECO:0000313" key="12">
    <source>
        <dbReference type="Proteomes" id="UP000199306"/>
    </source>
</evidence>
<dbReference type="SUPFAM" id="SSF47384">
    <property type="entry name" value="Homodimeric domain of signal transducing histidine kinase"/>
    <property type="match status" value="1"/>
</dbReference>
<dbReference type="InterPro" id="IPR013655">
    <property type="entry name" value="PAS_fold_3"/>
</dbReference>
<evidence type="ECO:0000256" key="4">
    <source>
        <dbReference type="ARBA" id="ARBA00022679"/>
    </source>
</evidence>
<reference evidence="11 12" key="1">
    <citation type="submission" date="2016-10" db="EMBL/GenBank/DDBJ databases">
        <authorList>
            <person name="de Groot N.N."/>
        </authorList>
    </citation>
    <scope>NUCLEOTIDE SEQUENCE [LARGE SCALE GENOMIC DNA]</scope>
    <source>
        <strain evidence="12">E92,LMG 26720,CCM 7988</strain>
    </source>
</reference>
<dbReference type="InterPro" id="IPR001610">
    <property type="entry name" value="PAC"/>
</dbReference>
<evidence type="ECO:0000256" key="3">
    <source>
        <dbReference type="ARBA" id="ARBA00022553"/>
    </source>
</evidence>
<dbReference type="SUPFAM" id="SSF55874">
    <property type="entry name" value="ATPase domain of HSP90 chaperone/DNA topoisomerase II/histidine kinase"/>
    <property type="match status" value="1"/>
</dbReference>
<dbReference type="OrthoDB" id="5522855at2"/>
<feature type="domain" description="PAC" evidence="10">
    <location>
        <begin position="217"/>
        <end position="269"/>
    </location>
</feature>
<dbReference type="Gene3D" id="1.10.287.130">
    <property type="match status" value="1"/>
</dbReference>
<dbReference type="EC" id="2.7.13.3" evidence="2"/>
<dbReference type="NCBIfam" id="TIGR00229">
    <property type="entry name" value="sensory_box"/>
    <property type="match status" value="6"/>
</dbReference>
<dbReference type="CDD" id="cd00082">
    <property type="entry name" value="HisKA"/>
    <property type="match status" value="1"/>
</dbReference>
<feature type="domain" description="PAS" evidence="9">
    <location>
        <begin position="925"/>
        <end position="990"/>
    </location>
</feature>
<dbReference type="SUPFAM" id="SSF55781">
    <property type="entry name" value="GAF domain-like"/>
    <property type="match status" value="1"/>
</dbReference>
<feature type="domain" description="Response regulatory" evidence="8">
    <location>
        <begin position="9"/>
        <end position="126"/>
    </location>
</feature>
<dbReference type="Gene3D" id="3.30.450.20">
    <property type="entry name" value="PAS domain"/>
    <property type="match status" value="6"/>
</dbReference>
<dbReference type="PROSITE" id="PS50109">
    <property type="entry name" value="HIS_KIN"/>
    <property type="match status" value="1"/>
</dbReference>
<dbReference type="CDD" id="cd00156">
    <property type="entry name" value="REC"/>
    <property type="match status" value="1"/>
</dbReference>
<feature type="domain" description="PAC" evidence="10">
    <location>
        <begin position="1002"/>
        <end position="1056"/>
    </location>
</feature>
<evidence type="ECO:0000313" key="11">
    <source>
        <dbReference type="EMBL" id="SFP34543.1"/>
    </source>
</evidence>
<feature type="domain" description="PAC" evidence="10">
    <location>
        <begin position="468"/>
        <end position="519"/>
    </location>
</feature>
<dbReference type="SMART" id="SM00387">
    <property type="entry name" value="HATPase_c"/>
    <property type="match status" value="1"/>
</dbReference>
<dbReference type="Gene3D" id="3.30.450.40">
    <property type="match status" value="1"/>
</dbReference>
<dbReference type="InterPro" id="IPR011006">
    <property type="entry name" value="CheY-like_superfamily"/>
</dbReference>
<dbReference type="SMART" id="SM00091">
    <property type="entry name" value="PAS"/>
    <property type="match status" value="6"/>
</dbReference>
<feature type="domain" description="PAS" evidence="9">
    <location>
        <begin position="393"/>
        <end position="464"/>
    </location>
</feature>
<dbReference type="Pfam" id="PF02518">
    <property type="entry name" value="HATPase_c"/>
    <property type="match status" value="1"/>
</dbReference>
<dbReference type="PANTHER" id="PTHR43304:SF1">
    <property type="entry name" value="PAC DOMAIN-CONTAINING PROTEIN"/>
    <property type="match status" value="1"/>
</dbReference>
<evidence type="ECO:0000256" key="1">
    <source>
        <dbReference type="ARBA" id="ARBA00000085"/>
    </source>
</evidence>
<dbReference type="Pfam" id="PF00989">
    <property type="entry name" value="PAS"/>
    <property type="match status" value="2"/>
</dbReference>
<dbReference type="InterPro" id="IPR036097">
    <property type="entry name" value="HisK_dim/P_sf"/>
</dbReference>
<dbReference type="Gene3D" id="3.30.565.10">
    <property type="entry name" value="Histidine kinase-like ATPase, C-terminal domain"/>
    <property type="match status" value="1"/>
</dbReference>
<dbReference type="GO" id="GO:0006355">
    <property type="term" value="P:regulation of DNA-templated transcription"/>
    <property type="evidence" value="ECO:0007669"/>
    <property type="project" value="InterPro"/>
</dbReference>
<dbReference type="SUPFAM" id="SSF55785">
    <property type="entry name" value="PYP-like sensor domain (PAS domain)"/>
    <property type="match status" value="6"/>
</dbReference>
<accession>A0A1I5PKK2</accession>
<dbReference type="GO" id="GO:0000155">
    <property type="term" value="F:phosphorelay sensor kinase activity"/>
    <property type="evidence" value="ECO:0007669"/>
    <property type="project" value="InterPro"/>
</dbReference>
<dbReference type="InterPro" id="IPR003661">
    <property type="entry name" value="HisK_dim/P_dom"/>
</dbReference>
<feature type="domain" description="PAS" evidence="9">
    <location>
        <begin position="266"/>
        <end position="321"/>
    </location>
</feature>
<dbReference type="InterPro" id="IPR036890">
    <property type="entry name" value="HATPase_C_sf"/>
</dbReference>
<dbReference type="SMART" id="SM00448">
    <property type="entry name" value="REC"/>
    <property type="match status" value="1"/>
</dbReference>
<feature type="domain" description="Histidine kinase" evidence="7">
    <location>
        <begin position="1074"/>
        <end position="1288"/>
    </location>
</feature>
<name>A0A1I5PKK2_9BACT</name>
<evidence type="ECO:0000259" key="7">
    <source>
        <dbReference type="PROSITE" id="PS50109"/>
    </source>
</evidence>
<gene>
    <name evidence="11" type="ORF">SAMN04515674_102521</name>
</gene>
<comment type="catalytic activity">
    <reaction evidence="1">
        <text>ATP + protein L-histidine = ADP + protein N-phospho-L-histidine.</text>
        <dbReference type="EC" id="2.7.13.3"/>
    </reaction>
</comment>
<feature type="domain" description="PAS" evidence="9">
    <location>
        <begin position="807"/>
        <end position="877"/>
    </location>
</feature>
<dbReference type="InterPro" id="IPR005467">
    <property type="entry name" value="His_kinase_dom"/>
</dbReference>
<dbReference type="InterPro" id="IPR003594">
    <property type="entry name" value="HATPase_dom"/>
</dbReference>
<feature type="domain" description="PAC" evidence="10">
    <location>
        <begin position="338"/>
        <end position="392"/>
    </location>
</feature>
<dbReference type="Gene3D" id="3.40.50.2300">
    <property type="match status" value="1"/>
</dbReference>